<dbReference type="GO" id="GO:0009055">
    <property type="term" value="F:electron transfer activity"/>
    <property type="evidence" value="ECO:0007669"/>
    <property type="project" value="InterPro"/>
</dbReference>
<protein>
    <submittedName>
        <fullName evidence="11">Aldehyde:ferredoxin oxidoreductase</fullName>
    </submittedName>
</protein>
<dbReference type="InterPro" id="IPR036021">
    <property type="entry name" value="Tungsten_al_ferr_oxy-like_C"/>
</dbReference>
<dbReference type="GO" id="GO:0051539">
    <property type="term" value="F:4 iron, 4 sulfur cluster binding"/>
    <property type="evidence" value="ECO:0007669"/>
    <property type="project" value="UniProtKB-KW"/>
</dbReference>
<evidence type="ECO:0000256" key="8">
    <source>
        <dbReference type="ARBA" id="ARBA00049934"/>
    </source>
</evidence>
<keyword evidence="4" id="KW-0479">Metal-binding</keyword>
<keyword evidence="7" id="KW-0411">Iron-sulfur</keyword>
<dbReference type="Gene3D" id="3.60.9.10">
    <property type="entry name" value="Aldehyde ferredoxin oxidoreductase, N-terminal domain"/>
    <property type="match status" value="1"/>
</dbReference>
<dbReference type="InterPro" id="IPR051919">
    <property type="entry name" value="W-dependent_AOR"/>
</dbReference>
<evidence type="ECO:0000256" key="7">
    <source>
        <dbReference type="ARBA" id="ARBA00023014"/>
    </source>
</evidence>
<evidence type="ECO:0000313" key="11">
    <source>
        <dbReference type="EMBL" id="SEH49228.1"/>
    </source>
</evidence>
<dbReference type="STRING" id="1267564.SAMN05192561_10347"/>
<keyword evidence="5" id="KW-0560">Oxidoreductase</keyword>
<comment type="cofactor">
    <cofactor evidence="1">
        <name>[4Fe-4S] cluster</name>
        <dbReference type="ChEBI" id="CHEBI:49883"/>
    </cofactor>
</comment>
<evidence type="ECO:0000256" key="6">
    <source>
        <dbReference type="ARBA" id="ARBA00023004"/>
    </source>
</evidence>
<dbReference type="InterPro" id="IPR013985">
    <property type="entry name" value="Ald_Fedxn_OxRdtase_dom3"/>
</dbReference>
<organism evidence="11 12">
    <name type="scientific">Halopenitus malekzadehii</name>
    <dbReference type="NCBI Taxonomy" id="1267564"/>
    <lineage>
        <taxon>Archaea</taxon>
        <taxon>Methanobacteriati</taxon>
        <taxon>Methanobacteriota</taxon>
        <taxon>Stenosarchaea group</taxon>
        <taxon>Halobacteria</taxon>
        <taxon>Halobacteriales</taxon>
        <taxon>Haloferacaceae</taxon>
        <taxon>Halopenitus</taxon>
    </lineage>
</organism>
<evidence type="ECO:0000256" key="2">
    <source>
        <dbReference type="ARBA" id="ARBA00011032"/>
    </source>
</evidence>
<comment type="similarity">
    <text evidence="2">Belongs to the AOR/FOR family.</text>
</comment>
<keyword evidence="12" id="KW-1185">Reference proteome</keyword>
<dbReference type="PANTHER" id="PTHR30038">
    <property type="entry name" value="ALDEHYDE FERREDOXIN OXIDOREDUCTASE"/>
    <property type="match status" value="1"/>
</dbReference>
<dbReference type="Gene3D" id="1.10.599.10">
    <property type="entry name" value="Aldehyde Ferredoxin Oxidoreductase Protein, subunit A, domain 3"/>
    <property type="match status" value="1"/>
</dbReference>
<dbReference type="RefSeq" id="WP_092816546.1">
    <property type="nucleotide sequence ID" value="NZ_FNWU01000003.1"/>
</dbReference>
<accession>A0A1H6III4</accession>
<dbReference type="SUPFAM" id="SSF56228">
    <property type="entry name" value="Aldehyde ferredoxin oxidoreductase, N-terminal domain"/>
    <property type="match status" value="1"/>
</dbReference>
<evidence type="ECO:0000259" key="10">
    <source>
        <dbReference type="SMART" id="SM00790"/>
    </source>
</evidence>
<dbReference type="Proteomes" id="UP000199215">
    <property type="component" value="Unassembled WGS sequence"/>
</dbReference>
<reference evidence="11 12" key="1">
    <citation type="submission" date="2016-10" db="EMBL/GenBank/DDBJ databases">
        <authorList>
            <person name="de Groot N.N."/>
        </authorList>
    </citation>
    <scope>NUCLEOTIDE SEQUENCE [LARGE SCALE GENOMIC DNA]</scope>
    <source>
        <strain evidence="11 12">IBRC-M10418</strain>
    </source>
</reference>
<dbReference type="AlphaFoldDB" id="A0A1H6III4"/>
<dbReference type="GO" id="GO:0046872">
    <property type="term" value="F:metal ion binding"/>
    <property type="evidence" value="ECO:0007669"/>
    <property type="project" value="UniProtKB-KW"/>
</dbReference>
<keyword evidence="3" id="KW-0004">4Fe-4S</keyword>
<sequence>MTGRTHVLRADLSAGTVERERVPERWRRRYLGGKGLGARYLYAELAPDVDPLGPDNLLAFCVGPLSGSLPGESRYAAVTKSPLTGVFLDSYAGGTFAERLAGSLDDCLALLVTGASDEPVRIELGDGEGRIVPSPNWGADTVETAAAHSDAAVACIGPAGENAVRYATIASDAGEHHAGRGGAGAVMGAKGLKAVIARGDRAAPPNEDLARLRDSLAEAYADDDTGRWQAAGETLESIDFADEVGALATEGWRKGTFEGTDEVGIDAAREASVGRENPDDPVPGGFRVETDDGETVPRGATQMTLGAGLGVDDFDAVAALGGCCDRLGVDVISAGNAVAWLARASDAGAIDASVEFGDPDAARAVIRRLAGRSASTIDDLDPAVIETLRRGVDAAADRFDVGGIPTVKAMELPSYDPRAAVGMALAYATSDRGGCHRRARPIEREVFGSWSDADRIEAVIEAQTRRSLLWSLVADDFAGETLHDDVGVAFFRVLADATGLAYPTTADDLAAAGERIWTLVRLFNVREGVDRTDDAVPDVLTEPITDGPAAGSRIDPDEFADLLDGYYRVRGWGRDGVPTRETLDRLGLADVRDAETPVGSPFADASE</sequence>
<dbReference type="SMART" id="SM00790">
    <property type="entry name" value="AFOR_N"/>
    <property type="match status" value="1"/>
</dbReference>
<name>A0A1H6III4_9EURY</name>
<dbReference type="GO" id="GO:0016625">
    <property type="term" value="F:oxidoreductase activity, acting on the aldehyde or oxo group of donors, iron-sulfur protein as acceptor"/>
    <property type="evidence" value="ECO:0007669"/>
    <property type="project" value="InterPro"/>
</dbReference>
<feature type="region of interest" description="Disordered" evidence="9">
    <location>
        <begin position="272"/>
        <end position="297"/>
    </location>
</feature>
<dbReference type="PANTHER" id="PTHR30038:SF7">
    <property type="entry name" value="TUNGSTEN-CONTAINING GLYCERALDEHYDE-3-PHOSPHATE:FERREDOXIN OXIDOREDUCTASE"/>
    <property type="match status" value="1"/>
</dbReference>
<dbReference type="SUPFAM" id="SSF48310">
    <property type="entry name" value="Aldehyde ferredoxin oxidoreductase, C-terminal domains"/>
    <property type="match status" value="1"/>
</dbReference>
<evidence type="ECO:0000256" key="9">
    <source>
        <dbReference type="SAM" id="MobiDB-lite"/>
    </source>
</evidence>
<dbReference type="Pfam" id="PF02730">
    <property type="entry name" value="AFOR_N"/>
    <property type="match status" value="1"/>
</dbReference>
<dbReference type="Pfam" id="PF01314">
    <property type="entry name" value="AFOR_C"/>
    <property type="match status" value="1"/>
</dbReference>
<dbReference type="Gene3D" id="1.10.569.10">
    <property type="entry name" value="Aldehyde Ferredoxin Oxidoreductase Protein, subunit A, domain 2"/>
    <property type="match status" value="1"/>
</dbReference>
<feature type="domain" description="Aldehyde ferredoxin oxidoreductase N-terminal" evidence="10">
    <location>
        <begin position="1"/>
        <end position="201"/>
    </location>
</feature>
<dbReference type="InterPro" id="IPR013983">
    <property type="entry name" value="Ald_Fedxn_OxRdtase_N"/>
</dbReference>
<dbReference type="EMBL" id="FNWU01000003">
    <property type="protein sequence ID" value="SEH49228.1"/>
    <property type="molecule type" value="Genomic_DNA"/>
</dbReference>
<evidence type="ECO:0000313" key="12">
    <source>
        <dbReference type="Proteomes" id="UP000199215"/>
    </source>
</evidence>
<dbReference type="OrthoDB" id="30771at2157"/>
<evidence type="ECO:0000256" key="5">
    <source>
        <dbReference type="ARBA" id="ARBA00023002"/>
    </source>
</evidence>
<proteinExistence type="inferred from homology"/>
<keyword evidence="6" id="KW-0408">Iron</keyword>
<evidence type="ECO:0000256" key="4">
    <source>
        <dbReference type="ARBA" id="ARBA00022723"/>
    </source>
</evidence>
<comment type="cofactor">
    <cofactor evidence="8">
        <name>tungstopterin</name>
        <dbReference type="ChEBI" id="CHEBI:30402"/>
    </cofactor>
</comment>
<dbReference type="InterPro" id="IPR001203">
    <property type="entry name" value="OxRdtase_Ald_Fedxn_C"/>
</dbReference>
<dbReference type="InterPro" id="IPR013984">
    <property type="entry name" value="Ald_Fedxn_OxRdtase_dom2"/>
</dbReference>
<evidence type="ECO:0000256" key="1">
    <source>
        <dbReference type="ARBA" id="ARBA00001966"/>
    </source>
</evidence>
<gene>
    <name evidence="11" type="ORF">SAMN05192561_10347</name>
</gene>
<evidence type="ECO:0000256" key="3">
    <source>
        <dbReference type="ARBA" id="ARBA00022485"/>
    </source>
</evidence>
<dbReference type="InterPro" id="IPR036503">
    <property type="entry name" value="Ald_Fedxn_OxRdtase_N_sf"/>
</dbReference>